<evidence type="ECO:0000313" key="2">
    <source>
        <dbReference type="Proteomes" id="UP001596065"/>
    </source>
</evidence>
<keyword evidence="2" id="KW-1185">Reference proteome</keyword>
<evidence type="ECO:0000313" key="1">
    <source>
        <dbReference type="EMBL" id="MFC5659384.1"/>
    </source>
</evidence>
<proteinExistence type="predicted"/>
<comment type="caution">
    <text evidence="1">The sequence shown here is derived from an EMBL/GenBank/DDBJ whole genome shotgun (WGS) entry which is preliminary data.</text>
</comment>
<dbReference type="RefSeq" id="WP_344349674.1">
    <property type="nucleotide sequence ID" value="NZ_BAAASM010000030.1"/>
</dbReference>
<name>A0ABW0WR21_STRNO</name>
<sequence length="113" mass="12153">MGREHLRVNRFGFAEYEDMADLARGVDVAELAGALSSIVELVLSEESGLLDSLTDEAQADFVVPLGMCAKMLSSGEYSAMELVSAACTVGYCAGSHMSEFPDDLARMLSRLPR</sequence>
<protein>
    <submittedName>
        <fullName evidence="1">Uncharacterized protein</fullName>
    </submittedName>
</protein>
<accession>A0ABW0WR21</accession>
<dbReference type="EMBL" id="JBHSOE010000063">
    <property type="protein sequence ID" value="MFC5659384.1"/>
    <property type="molecule type" value="Genomic_DNA"/>
</dbReference>
<organism evidence="1 2">
    <name type="scientific">Streptomyces nogalater</name>
    <dbReference type="NCBI Taxonomy" id="38314"/>
    <lineage>
        <taxon>Bacteria</taxon>
        <taxon>Bacillati</taxon>
        <taxon>Actinomycetota</taxon>
        <taxon>Actinomycetes</taxon>
        <taxon>Kitasatosporales</taxon>
        <taxon>Streptomycetaceae</taxon>
        <taxon>Streptomyces</taxon>
    </lineage>
</organism>
<reference evidence="2" key="1">
    <citation type="journal article" date="2019" name="Int. J. Syst. Evol. Microbiol.">
        <title>The Global Catalogue of Microorganisms (GCM) 10K type strain sequencing project: providing services to taxonomists for standard genome sequencing and annotation.</title>
        <authorList>
            <consortium name="The Broad Institute Genomics Platform"/>
            <consortium name="The Broad Institute Genome Sequencing Center for Infectious Disease"/>
            <person name="Wu L."/>
            <person name="Ma J."/>
        </authorList>
    </citation>
    <scope>NUCLEOTIDE SEQUENCE [LARGE SCALE GENOMIC DNA]</scope>
    <source>
        <strain evidence="2">KCTC 5701</strain>
    </source>
</reference>
<gene>
    <name evidence="1" type="ORF">ACFP3J_28420</name>
</gene>
<dbReference type="Proteomes" id="UP001596065">
    <property type="component" value="Unassembled WGS sequence"/>
</dbReference>